<dbReference type="PANTHER" id="PTHR43289:SF6">
    <property type="entry name" value="SERINE_THREONINE-PROTEIN KINASE NEKL-3"/>
    <property type="match status" value="1"/>
</dbReference>
<sequence>GSECIKRKLNKMAAMDESNSGPYGTLTNFEIEKKIGRGQFSVVYKARCVADNSIVALKKVQIFEMMDHKARQDCLKEIDLLKQLNHPNVIKYLASFIENNELNIILELADAGDLSRMIKHFKKQNRLIPERTVWKYFVQLTAALAHMHSRRVMHRDIKPANVFITASGVVKLGDLGLGRFFSSKTTAAHSLVGTPYYMSPERIHETGYNFKSDIWSLGCLLYEMAALQSPFYGDKMNLYSLCKKIENCDYPPLPAEHYSQELMISRRMTCLVYVPFLGPEKNLNFICPLPGKKLSHFPCSRLLLATLIFFQQLRDLVCICINSDPDKRPDINYVNEKAKEMHALHLR</sequence>
<organism evidence="9 10">
    <name type="scientific">Porites lobata</name>
    <dbReference type="NCBI Taxonomy" id="104759"/>
    <lineage>
        <taxon>Eukaryota</taxon>
        <taxon>Metazoa</taxon>
        <taxon>Cnidaria</taxon>
        <taxon>Anthozoa</taxon>
        <taxon>Hexacorallia</taxon>
        <taxon>Scleractinia</taxon>
        <taxon>Fungiina</taxon>
        <taxon>Poritidae</taxon>
        <taxon>Porites</taxon>
    </lineage>
</organism>
<name>A0ABN8N481_9CNID</name>
<feature type="non-terminal residue" evidence="9">
    <location>
        <position position="1"/>
    </location>
</feature>
<protein>
    <recommendedName>
        <fullName evidence="5">NEK6-subfamily protein kinase</fullName>
        <ecNumber evidence="5">2.7.11.34</ecNumber>
    </recommendedName>
</protein>
<evidence type="ECO:0000256" key="3">
    <source>
        <dbReference type="ARBA" id="ARBA00022777"/>
    </source>
</evidence>
<evidence type="ECO:0000256" key="5">
    <source>
        <dbReference type="ARBA" id="ARBA00039067"/>
    </source>
</evidence>
<keyword evidence="1" id="KW-0808">Transferase</keyword>
<dbReference type="Gene3D" id="3.30.200.20">
    <property type="entry name" value="Phosphorylase Kinase, domain 1"/>
    <property type="match status" value="1"/>
</dbReference>
<proteinExistence type="inferred from homology"/>
<dbReference type="CDD" id="cd08224">
    <property type="entry name" value="STKc_Nek6_7"/>
    <property type="match status" value="1"/>
</dbReference>
<dbReference type="PROSITE" id="PS00108">
    <property type="entry name" value="PROTEIN_KINASE_ST"/>
    <property type="match status" value="1"/>
</dbReference>
<dbReference type="PROSITE" id="PS00107">
    <property type="entry name" value="PROTEIN_KINASE_ATP"/>
    <property type="match status" value="1"/>
</dbReference>
<comment type="similarity">
    <text evidence="7">Belongs to the protein kinase superfamily.</text>
</comment>
<evidence type="ECO:0000256" key="7">
    <source>
        <dbReference type="RuleBase" id="RU000304"/>
    </source>
</evidence>
<dbReference type="Proteomes" id="UP001159405">
    <property type="component" value="Unassembled WGS sequence"/>
</dbReference>
<evidence type="ECO:0000256" key="4">
    <source>
        <dbReference type="ARBA" id="ARBA00022840"/>
    </source>
</evidence>
<gene>
    <name evidence="9" type="ORF">PLOB_00000649</name>
</gene>
<feature type="domain" description="Protein kinase" evidence="8">
    <location>
        <begin position="29"/>
        <end position="345"/>
    </location>
</feature>
<accession>A0ABN8N481</accession>
<dbReference type="InterPro" id="IPR017441">
    <property type="entry name" value="Protein_kinase_ATP_BS"/>
</dbReference>
<dbReference type="InterPro" id="IPR000719">
    <property type="entry name" value="Prot_kinase_dom"/>
</dbReference>
<dbReference type="PROSITE" id="PS50011">
    <property type="entry name" value="PROTEIN_KINASE_DOM"/>
    <property type="match status" value="1"/>
</dbReference>
<keyword evidence="3" id="KW-0418">Kinase</keyword>
<dbReference type="SUPFAM" id="SSF56112">
    <property type="entry name" value="Protein kinase-like (PK-like)"/>
    <property type="match status" value="1"/>
</dbReference>
<evidence type="ECO:0000313" key="10">
    <source>
        <dbReference type="Proteomes" id="UP001159405"/>
    </source>
</evidence>
<keyword evidence="7" id="KW-0723">Serine/threonine-protein kinase</keyword>
<keyword evidence="10" id="KW-1185">Reference proteome</keyword>
<dbReference type="Pfam" id="PF00069">
    <property type="entry name" value="Pkinase"/>
    <property type="match status" value="1"/>
</dbReference>
<dbReference type="PANTHER" id="PTHR43289">
    <property type="entry name" value="MITOGEN-ACTIVATED PROTEIN KINASE KINASE KINASE 20-RELATED"/>
    <property type="match status" value="1"/>
</dbReference>
<comment type="caution">
    <text evidence="9">The sequence shown here is derived from an EMBL/GenBank/DDBJ whole genome shotgun (WGS) entry which is preliminary data.</text>
</comment>
<dbReference type="EMBL" id="CALNXK010000010">
    <property type="protein sequence ID" value="CAH3042825.1"/>
    <property type="molecule type" value="Genomic_DNA"/>
</dbReference>
<dbReference type="EC" id="2.7.11.34" evidence="5"/>
<keyword evidence="2 6" id="KW-0547">Nucleotide-binding</keyword>
<dbReference type="Gene3D" id="1.10.510.10">
    <property type="entry name" value="Transferase(Phosphotransferase) domain 1"/>
    <property type="match status" value="1"/>
</dbReference>
<evidence type="ECO:0000256" key="1">
    <source>
        <dbReference type="ARBA" id="ARBA00022679"/>
    </source>
</evidence>
<dbReference type="InterPro" id="IPR011009">
    <property type="entry name" value="Kinase-like_dom_sf"/>
</dbReference>
<evidence type="ECO:0000256" key="6">
    <source>
        <dbReference type="PROSITE-ProRule" id="PRU10141"/>
    </source>
</evidence>
<evidence type="ECO:0000256" key="2">
    <source>
        <dbReference type="ARBA" id="ARBA00022741"/>
    </source>
</evidence>
<feature type="binding site" evidence="6">
    <location>
        <position position="58"/>
    </location>
    <ligand>
        <name>ATP</name>
        <dbReference type="ChEBI" id="CHEBI:30616"/>
    </ligand>
</feature>
<evidence type="ECO:0000313" key="9">
    <source>
        <dbReference type="EMBL" id="CAH3042825.1"/>
    </source>
</evidence>
<dbReference type="InterPro" id="IPR008271">
    <property type="entry name" value="Ser/Thr_kinase_AS"/>
</dbReference>
<keyword evidence="4 6" id="KW-0067">ATP-binding</keyword>
<evidence type="ECO:0000259" key="8">
    <source>
        <dbReference type="PROSITE" id="PS50011"/>
    </source>
</evidence>
<dbReference type="SMART" id="SM00220">
    <property type="entry name" value="S_TKc"/>
    <property type="match status" value="1"/>
</dbReference>
<reference evidence="9 10" key="1">
    <citation type="submission" date="2022-05" db="EMBL/GenBank/DDBJ databases">
        <authorList>
            <consortium name="Genoscope - CEA"/>
            <person name="William W."/>
        </authorList>
    </citation>
    <scope>NUCLEOTIDE SEQUENCE [LARGE SCALE GENOMIC DNA]</scope>
</reference>